<dbReference type="STRING" id="161398.PP2015_2333"/>
<dbReference type="PATRIC" id="fig|161398.10.peg.2383"/>
<dbReference type="Proteomes" id="UP000061457">
    <property type="component" value="Chromosome I"/>
</dbReference>
<evidence type="ECO:0000313" key="2">
    <source>
        <dbReference type="Proteomes" id="UP000061457"/>
    </source>
</evidence>
<dbReference type="EMBL" id="CP013187">
    <property type="protein sequence ID" value="ALO42829.1"/>
    <property type="molecule type" value="Genomic_DNA"/>
</dbReference>
<name>A0A0S2K3L2_9GAMM</name>
<organism evidence="1 2">
    <name type="scientific">Pseudoalteromonas phenolica</name>
    <dbReference type="NCBI Taxonomy" id="161398"/>
    <lineage>
        <taxon>Bacteria</taxon>
        <taxon>Pseudomonadati</taxon>
        <taxon>Pseudomonadota</taxon>
        <taxon>Gammaproteobacteria</taxon>
        <taxon>Alteromonadales</taxon>
        <taxon>Pseudoalteromonadaceae</taxon>
        <taxon>Pseudoalteromonas</taxon>
    </lineage>
</organism>
<gene>
    <name evidence="1" type="ORF">PP2015_2333</name>
</gene>
<protein>
    <submittedName>
        <fullName evidence="1">Uncharacterized protein</fullName>
    </submittedName>
</protein>
<dbReference type="AlphaFoldDB" id="A0A0S2K3L2"/>
<reference evidence="1 2" key="1">
    <citation type="submission" date="2015-11" db="EMBL/GenBank/DDBJ databases">
        <authorList>
            <person name="Zhang Y."/>
            <person name="Guo Z."/>
        </authorList>
    </citation>
    <scope>NUCLEOTIDE SEQUENCE [LARGE SCALE GENOMIC DNA]</scope>
    <source>
        <strain evidence="1 2">KCTC 12086</strain>
    </source>
</reference>
<dbReference type="KEGG" id="pphe:PP2015_2333"/>
<sequence length="87" mass="9383">MHPAVHSAIAALVAENKTPTVALTKSKLSEPVPMPLVIAGLTAYKNDPNCINTQPAATPKVKATEQSQLDRIEQKLDRLLALLEKDN</sequence>
<proteinExistence type="predicted"/>
<evidence type="ECO:0000313" key="1">
    <source>
        <dbReference type="EMBL" id="ALO42829.1"/>
    </source>
</evidence>
<dbReference type="OrthoDB" id="9780894at2"/>
<keyword evidence="2" id="KW-1185">Reference proteome</keyword>
<dbReference type="RefSeq" id="WP_058030535.1">
    <property type="nucleotide sequence ID" value="NZ_CP013187.1"/>
</dbReference>
<accession>A0A0S2K3L2</accession>